<keyword evidence="3" id="KW-1185">Reference proteome</keyword>
<evidence type="ECO:0000256" key="1">
    <source>
        <dbReference type="SAM" id="Phobius"/>
    </source>
</evidence>
<sequence length="33" mass="3569">MTPNPGLLWMGFLVGLGLGLLLGNLTERFPPDE</sequence>
<name>A0A509EJF9_9HYPH</name>
<keyword evidence="1" id="KW-0812">Transmembrane</keyword>
<protein>
    <submittedName>
        <fullName evidence="2">Uncharacterized protein</fullName>
    </submittedName>
</protein>
<feature type="transmembrane region" description="Helical" evidence="1">
    <location>
        <begin position="6"/>
        <end position="25"/>
    </location>
</feature>
<keyword evidence="1" id="KW-1133">Transmembrane helix</keyword>
<keyword evidence="1" id="KW-0472">Membrane</keyword>
<dbReference type="EMBL" id="CABFPH010000114">
    <property type="protein sequence ID" value="VUD74290.1"/>
    <property type="molecule type" value="Genomic_DNA"/>
</dbReference>
<accession>A0A509EJF9</accession>
<organism evidence="2 3">
    <name type="scientific">Methylobacterium symbioticum</name>
    <dbReference type="NCBI Taxonomy" id="2584084"/>
    <lineage>
        <taxon>Bacteria</taxon>
        <taxon>Pseudomonadati</taxon>
        <taxon>Pseudomonadota</taxon>
        <taxon>Alphaproteobacteria</taxon>
        <taxon>Hyphomicrobiales</taxon>
        <taxon>Methylobacteriaceae</taxon>
        <taxon>Methylobacterium</taxon>
    </lineage>
</organism>
<dbReference type="Proteomes" id="UP000410984">
    <property type="component" value="Unassembled WGS sequence"/>
</dbReference>
<proteinExistence type="predicted"/>
<gene>
    <name evidence="2" type="ORF">MET9862_04918</name>
</gene>
<evidence type="ECO:0000313" key="2">
    <source>
        <dbReference type="EMBL" id="VUD74290.1"/>
    </source>
</evidence>
<reference evidence="2 3" key="1">
    <citation type="submission" date="2019-06" db="EMBL/GenBank/DDBJ databases">
        <authorList>
            <person name="Rodrigo-Torres L."/>
            <person name="Arahal R. D."/>
            <person name="Lucena T."/>
        </authorList>
    </citation>
    <scope>NUCLEOTIDE SEQUENCE [LARGE SCALE GENOMIC DNA]</scope>
    <source>
        <strain evidence="2 3">SB0023/3</strain>
    </source>
</reference>
<dbReference type="AlphaFoldDB" id="A0A509EJF9"/>
<evidence type="ECO:0000313" key="3">
    <source>
        <dbReference type="Proteomes" id="UP000410984"/>
    </source>
</evidence>